<keyword evidence="12" id="KW-1185">Reference proteome</keyword>
<dbReference type="GO" id="GO:0005886">
    <property type="term" value="C:plasma membrane"/>
    <property type="evidence" value="ECO:0007669"/>
    <property type="project" value="UniProtKB-SubCell"/>
</dbReference>
<dbReference type="Gene3D" id="1.20.1720.10">
    <property type="entry name" value="Multidrug resistance protein D"/>
    <property type="match status" value="1"/>
</dbReference>
<feature type="transmembrane region" description="Helical" evidence="7">
    <location>
        <begin position="354"/>
        <end position="379"/>
    </location>
</feature>
<reference evidence="10 12" key="3">
    <citation type="submission" date="2023-03" db="EMBL/GenBank/DDBJ databases">
        <title>Agriculturally important microbes genome sequencing.</title>
        <authorList>
            <person name="Dunlap C."/>
        </authorList>
    </citation>
    <scope>NUCLEOTIDE SEQUENCE [LARGE SCALE GENOMIC DNA]</scope>
    <source>
        <strain evidence="10 12">CBP-3203</strain>
    </source>
</reference>
<evidence type="ECO:0000256" key="4">
    <source>
        <dbReference type="ARBA" id="ARBA00022692"/>
    </source>
</evidence>
<dbReference type="CDD" id="cd17503">
    <property type="entry name" value="MFS_LmrB_MDR_like"/>
    <property type="match status" value="1"/>
</dbReference>
<keyword evidence="4 7" id="KW-0812">Transmembrane</keyword>
<feature type="transmembrane region" description="Helical" evidence="7">
    <location>
        <begin position="195"/>
        <end position="214"/>
    </location>
</feature>
<feature type="transmembrane region" description="Helical" evidence="7">
    <location>
        <begin position="296"/>
        <end position="317"/>
    </location>
</feature>
<name>A0A0J6EN51_9BACI</name>
<evidence type="ECO:0000313" key="9">
    <source>
        <dbReference type="EMBL" id="KRT90293.1"/>
    </source>
</evidence>
<feature type="transmembrane region" description="Helical" evidence="7">
    <location>
        <begin position="48"/>
        <end position="67"/>
    </location>
</feature>
<feature type="transmembrane region" description="Helical" evidence="7">
    <location>
        <begin position="226"/>
        <end position="246"/>
    </location>
</feature>
<dbReference type="Gene3D" id="1.20.1250.20">
    <property type="entry name" value="MFS general substrate transporter like domains"/>
    <property type="match status" value="1"/>
</dbReference>
<evidence type="ECO:0000256" key="5">
    <source>
        <dbReference type="ARBA" id="ARBA00022989"/>
    </source>
</evidence>
<dbReference type="OrthoDB" id="9816041at2"/>
<sequence length="478" mass="50422">MRPFNQRTVVSIVYVTAMFMAAMDASVVNLALPAIMKEFQAPPPDAGIVNIGYLVSLAVCLPIAGWLGDRWGTKRIFLIALGMFTAASLLCGLAEHLAALNLFRIIQGAGGGLITPVGMAILFRTFPPEERPKISRVLVLPVAVAPALGPIISGFFTDQLSWRWIFFINVPIGLIILLVGLLCLDEHTESDAGKFDLPGFLLSAPGMPLAVFALSRGPADGFGSPAVLAAGVGGLVLLTALVFVELRTRHPLLNLRLLADRVFGMMSIVSLFSAAGLLGMLYVFPLMYQDVLNHSALDTALITFPEALGLMLASQLMPRSLSRLGPRRLISSALLCASVLFGLLSLTGPGTNPWLLRMLLFLAGFFLGHAVGAVQVTSFANIPSASMGRATTLFNVQNRLGSALGVAIMSCLLAVMSRHTEGALPDLAAYRTALLGAAGFLIAAFCFALGIRDADAAPGMGARSSSSARDERAAASSK</sequence>
<dbReference type="InterPro" id="IPR020846">
    <property type="entry name" value="MFS_dom"/>
</dbReference>
<proteinExistence type="predicted"/>
<dbReference type="InterPro" id="IPR036259">
    <property type="entry name" value="MFS_trans_sf"/>
</dbReference>
<keyword evidence="2" id="KW-0813">Transport</keyword>
<comment type="subcellular location">
    <subcellularLocation>
        <location evidence="1">Cell membrane</location>
        <topology evidence="1">Multi-pass membrane protein</topology>
    </subcellularLocation>
</comment>
<dbReference type="PATRIC" id="fig|1664069.3.peg.4372"/>
<protein>
    <submittedName>
        <fullName evidence="9">Disulfide bond formation protein DsbA</fullName>
    </submittedName>
    <submittedName>
        <fullName evidence="10">MDR family MFS transporter</fullName>
    </submittedName>
</protein>
<feature type="transmembrane region" description="Helical" evidence="7">
    <location>
        <begin position="400"/>
        <end position="417"/>
    </location>
</feature>
<evidence type="ECO:0000313" key="11">
    <source>
        <dbReference type="Proteomes" id="UP000036168"/>
    </source>
</evidence>
<dbReference type="NCBIfam" id="TIGR00711">
    <property type="entry name" value="efflux_EmrB"/>
    <property type="match status" value="1"/>
</dbReference>
<evidence type="ECO:0000256" key="7">
    <source>
        <dbReference type="SAM" id="Phobius"/>
    </source>
</evidence>
<keyword evidence="3" id="KW-1003">Cell membrane</keyword>
<dbReference type="GO" id="GO:0022857">
    <property type="term" value="F:transmembrane transporter activity"/>
    <property type="evidence" value="ECO:0007669"/>
    <property type="project" value="InterPro"/>
</dbReference>
<evidence type="ECO:0000259" key="8">
    <source>
        <dbReference type="PROSITE" id="PS50850"/>
    </source>
</evidence>
<evidence type="ECO:0000256" key="6">
    <source>
        <dbReference type="ARBA" id="ARBA00023136"/>
    </source>
</evidence>
<keyword evidence="6 7" id="KW-0472">Membrane</keyword>
<reference evidence="9 11" key="1">
    <citation type="journal article" date="2015" name="Int. J. Syst. Evol. Microbiol.">
        <title>Bacillus glycinifermentans sp. nov., isolated from fermented soybean paste.</title>
        <authorList>
            <person name="Kim S.J."/>
            <person name="Dunlap C.A."/>
            <person name="Kwon S.W."/>
            <person name="Rooney A.P."/>
        </authorList>
    </citation>
    <scope>NUCLEOTIDE SEQUENCE [LARGE SCALE GENOMIC DNA]</scope>
    <source>
        <strain evidence="9 11">GO-13</strain>
    </source>
</reference>
<dbReference type="PANTHER" id="PTHR42718">
    <property type="entry name" value="MAJOR FACILITATOR SUPERFAMILY MULTIDRUG TRANSPORTER MFSC"/>
    <property type="match status" value="1"/>
</dbReference>
<evidence type="ECO:0000256" key="3">
    <source>
        <dbReference type="ARBA" id="ARBA00022475"/>
    </source>
</evidence>
<accession>A0A0J6EN51</accession>
<gene>
    <name evidence="9" type="ORF">AB447_206860</name>
    <name evidence="10" type="ORF">P8828_03850</name>
</gene>
<dbReference type="InterPro" id="IPR011701">
    <property type="entry name" value="MFS"/>
</dbReference>
<evidence type="ECO:0000313" key="10">
    <source>
        <dbReference type="EMBL" id="MEC0483987.1"/>
    </source>
</evidence>
<dbReference type="PRINTS" id="PR01036">
    <property type="entry name" value="TCRTETB"/>
</dbReference>
<keyword evidence="5 7" id="KW-1133">Transmembrane helix</keyword>
<feature type="transmembrane region" description="Helical" evidence="7">
    <location>
        <begin position="258"/>
        <end position="284"/>
    </location>
</feature>
<evidence type="ECO:0000313" key="12">
    <source>
        <dbReference type="Proteomes" id="UP001341297"/>
    </source>
</evidence>
<accession>A0A0J6HCB1</accession>
<dbReference type="InterPro" id="IPR004638">
    <property type="entry name" value="EmrB-like"/>
</dbReference>
<feature type="transmembrane region" description="Helical" evidence="7">
    <location>
        <begin position="76"/>
        <end position="99"/>
    </location>
</feature>
<organism evidence="9 11">
    <name type="scientific">Bacillus glycinifermentans</name>
    <dbReference type="NCBI Taxonomy" id="1664069"/>
    <lineage>
        <taxon>Bacteria</taxon>
        <taxon>Bacillati</taxon>
        <taxon>Bacillota</taxon>
        <taxon>Bacilli</taxon>
        <taxon>Bacillales</taxon>
        <taxon>Bacillaceae</taxon>
        <taxon>Bacillus</taxon>
    </lineage>
</organism>
<comment type="caution">
    <text evidence="9">The sequence shown here is derived from an EMBL/GenBank/DDBJ whole genome shotgun (WGS) entry which is preliminary data.</text>
</comment>
<dbReference type="AlphaFoldDB" id="A0A0J6EN51"/>
<dbReference type="STRING" id="1664069.BGLY_4303"/>
<feature type="transmembrane region" description="Helical" evidence="7">
    <location>
        <begin position="329"/>
        <end position="348"/>
    </location>
</feature>
<feature type="transmembrane region" description="Helical" evidence="7">
    <location>
        <begin position="429"/>
        <end position="451"/>
    </location>
</feature>
<evidence type="ECO:0000256" key="2">
    <source>
        <dbReference type="ARBA" id="ARBA00022448"/>
    </source>
</evidence>
<feature type="transmembrane region" description="Helical" evidence="7">
    <location>
        <begin position="138"/>
        <end position="156"/>
    </location>
</feature>
<dbReference type="Pfam" id="PF07690">
    <property type="entry name" value="MFS_1"/>
    <property type="match status" value="1"/>
</dbReference>
<reference evidence="9" key="2">
    <citation type="submission" date="2015-10" db="EMBL/GenBank/DDBJ databases">
        <authorList>
            <person name="Gilbert D.G."/>
        </authorList>
    </citation>
    <scope>NUCLEOTIDE SEQUENCE</scope>
    <source>
        <strain evidence="9">GO-13</strain>
    </source>
</reference>
<dbReference type="PANTHER" id="PTHR42718:SF46">
    <property type="entry name" value="BLR6921 PROTEIN"/>
    <property type="match status" value="1"/>
</dbReference>
<dbReference type="EMBL" id="LECW02000045">
    <property type="protein sequence ID" value="KRT90293.1"/>
    <property type="molecule type" value="Genomic_DNA"/>
</dbReference>
<dbReference type="PROSITE" id="PS50850">
    <property type="entry name" value="MFS"/>
    <property type="match status" value="1"/>
</dbReference>
<evidence type="ECO:0000256" key="1">
    <source>
        <dbReference type="ARBA" id="ARBA00004651"/>
    </source>
</evidence>
<dbReference type="RefSeq" id="WP_048354095.1">
    <property type="nucleotide sequence ID" value="NZ_CP023481.1"/>
</dbReference>
<dbReference type="SUPFAM" id="SSF103473">
    <property type="entry name" value="MFS general substrate transporter"/>
    <property type="match status" value="1"/>
</dbReference>
<feature type="transmembrane region" description="Helical" evidence="7">
    <location>
        <begin position="12"/>
        <end position="36"/>
    </location>
</feature>
<dbReference type="Proteomes" id="UP000036168">
    <property type="component" value="Unassembled WGS sequence"/>
</dbReference>
<dbReference type="Proteomes" id="UP001341297">
    <property type="component" value="Unassembled WGS sequence"/>
</dbReference>
<feature type="domain" description="Major facilitator superfamily (MFS) profile" evidence="8">
    <location>
        <begin position="10"/>
        <end position="455"/>
    </location>
</feature>
<dbReference type="EMBL" id="JARRTL010000006">
    <property type="protein sequence ID" value="MEC0483987.1"/>
    <property type="molecule type" value="Genomic_DNA"/>
</dbReference>
<feature type="transmembrane region" description="Helical" evidence="7">
    <location>
        <begin position="162"/>
        <end position="183"/>
    </location>
</feature>
<feature type="transmembrane region" description="Helical" evidence="7">
    <location>
        <begin position="105"/>
        <end position="126"/>
    </location>
</feature>